<reference evidence="2 3" key="1">
    <citation type="submission" date="2019-03" db="EMBL/GenBank/DDBJ databases">
        <title>Genomic Encyclopedia of Type Strains, Phase IV (KMG-IV): sequencing the most valuable type-strain genomes for metagenomic binning, comparative biology and taxonomic classification.</title>
        <authorList>
            <person name="Goeker M."/>
        </authorList>
    </citation>
    <scope>NUCLEOTIDE SEQUENCE [LARGE SCALE GENOMIC DNA]</scope>
    <source>
        <strain evidence="2 3">DSM 44684</strain>
    </source>
</reference>
<feature type="domain" description="DUF4240" evidence="1">
    <location>
        <begin position="24"/>
        <end position="138"/>
    </location>
</feature>
<accession>A0A4R1G6K9</accession>
<comment type="caution">
    <text evidence="2">The sequence shown here is derived from an EMBL/GenBank/DDBJ whole genome shotgun (WGS) entry which is preliminary data.</text>
</comment>
<sequence length="173" mass="18505">MAVGDVSDPSSTVRQVTSTPEDISRFWNLIESAWTATGTAPSTALRSADGDLGSRLDAFLAQLSALSADFSSADLTALDRVAERALYDIDRADIQAVTDGSDDGFLYARGFIVAMGRDYYEAVNADPEAATTDAECEEMCYFFAHLHHARFGAFPETGSGISRETASNPAGWS</sequence>
<protein>
    <submittedName>
        <fullName evidence="2">Uncharacterized protein DUF4240</fullName>
    </submittedName>
</protein>
<dbReference type="Proteomes" id="UP000294856">
    <property type="component" value="Unassembled WGS sequence"/>
</dbReference>
<evidence type="ECO:0000313" key="2">
    <source>
        <dbReference type="EMBL" id="TCK01179.1"/>
    </source>
</evidence>
<organism evidence="2 3">
    <name type="scientific">Nocardia alba</name>
    <dbReference type="NCBI Taxonomy" id="225051"/>
    <lineage>
        <taxon>Bacteria</taxon>
        <taxon>Bacillati</taxon>
        <taxon>Actinomycetota</taxon>
        <taxon>Actinomycetes</taxon>
        <taxon>Mycobacteriales</taxon>
        <taxon>Nocardiaceae</taxon>
        <taxon>Nocardia</taxon>
    </lineage>
</organism>
<dbReference type="STRING" id="1210063.GCA_001612665_04359"/>
<dbReference type="Pfam" id="PF14024">
    <property type="entry name" value="DUF4240"/>
    <property type="match status" value="1"/>
</dbReference>
<evidence type="ECO:0000259" key="1">
    <source>
        <dbReference type="Pfam" id="PF14024"/>
    </source>
</evidence>
<name>A0A4R1G6K9_9NOCA</name>
<gene>
    <name evidence="2" type="ORF">DFR71_2203</name>
</gene>
<dbReference type="InterPro" id="IPR025334">
    <property type="entry name" value="DUF4240"/>
</dbReference>
<evidence type="ECO:0000313" key="3">
    <source>
        <dbReference type="Proteomes" id="UP000294856"/>
    </source>
</evidence>
<proteinExistence type="predicted"/>
<dbReference type="OrthoDB" id="6200718at2"/>
<dbReference type="AlphaFoldDB" id="A0A4R1G6K9"/>
<dbReference type="EMBL" id="SMFR01000001">
    <property type="protein sequence ID" value="TCK01179.1"/>
    <property type="molecule type" value="Genomic_DNA"/>
</dbReference>
<keyword evidence="3" id="KW-1185">Reference proteome</keyword>